<comment type="caution">
    <text evidence="1">The sequence shown here is derived from an EMBL/GenBank/DDBJ whole genome shotgun (WGS) entry which is preliminary data.</text>
</comment>
<dbReference type="Proteomes" id="UP000179243">
    <property type="component" value="Unassembled WGS sequence"/>
</dbReference>
<name>A0A1F7F736_UNCRA</name>
<evidence type="ECO:0000313" key="1">
    <source>
        <dbReference type="EMBL" id="OGK02378.1"/>
    </source>
</evidence>
<reference evidence="1 2" key="1">
    <citation type="journal article" date="2016" name="Nat. Commun.">
        <title>Thousands of microbial genomes shed light on interconnected biogeochemical processes in an aquifer system.</title>
        <authorList>
            <person name="Anantharaman K."/>
            <person name="Brown C.T."/>
            <person name="Hug L.A."/>
            <person name="Sharon I."/>
            <person name="Castelle C.J."/>
            <person name="Probst A.J."/>
            <person name="Thomas B.C."/>
            <person name="Singh A."/>
            <person name="Wilkins M.J."/>
            <person name="Karaoz U."/>
            <person name="Brodie E.L."/>
            <person name="Williams K.H."/>
            <person name="Hubbard S.S."/>
            <person name="Banfield J.F."/>
        </authorList>
    </citation>
    <scope>NUCLEOTIDE SEQUENCE [LARGE SCALE GENOMIC DNA]</scope>
</reference>
<dbReference type="AlphaFoldDB" id="A0A1F7F736"/>
<gene>
    <name evidence="1" type="ORF">A2519_16035</name>
</gene>
<dbReference type="EMBL" id="MFYX01000109">
    <property type="protein sequence ID" value="OGK02378.1"/>
    <property type="molecule type" value="Genomic_DNA"/>
</dbReference>
<evidence type="ECO:0008006" key="3">
    <source>
        <dbReference type="Google" id="ProtNLM"/>
    </source>
</evidence>
<proteinExistence type="predicted"/>
<organism evidence="1 2">
    <name type="scientific">Candidatus Raymondbacteria bacterium RIFOXYD12_FULL_49_13</name>
    <dbReference type="NCBI Taxonomy" id="1817890"/>
    <lineage>
        <taxon>Bacteria</taxon>
        <taxon>Raymondiibacteriota</taxon>
    </lineage>
</organism>
<accession>A0A1F7F736</accession>
<protein>
    <recommendedName>
        <fullName evidence="3">NodB homology domain-containing protein</fullName>
    </recommendedName>
</protein>
<evidence type="ECO:0000313" key="2">
    <source>
        <dbReference type="Proteomes" id="UP000179243"/>
    </source>
</evidence>
<sequence>MPSTPVFSPTGYEELMRAIQTGGYGFSEFGKSATGEGRVLLRHDIDKHIGYALEMARMEHRLGVRAHYFFLLHCPLYNIMEPESWHAIQEIHQLGHVIGLHCDERRIPGPEKELDAGVLADLKWLNTVFTFAQPVVSFHNPSEKVICRKGSGYVSAYDPAFWMPETKYISDSNQRFREEELIQKLKCREWPRLQILIHPLWWFSEGKPVFSIIQDVVAQRAAYIDAYLIYSNHVWNKTKSGNGEGRATL</sequence>